<organism evidence="2 3">
    <name type="scientific">Cryobacterium tagatosivorans</name>
    <dbReference type="NCBI Taxonomy" id="1259199"/>
    <lineage>
        <taxon>Bacteria</taxon>
        <taxon>Bacillati</taxon>
        <taxon>Actinomycetota</taxon>
        <taxon>Actinomycetes</taxon>
        <taxon>Micrococcales</taxon>
        <taxon>Microbacteriaceae</taxon>
        <taxon>Cryobacterium</taxon>
    </lineage>
</organism>
<gene>
    <name evidence="2" type="ORF">E3O23_10180</name>
</gene>
<dbReference type="OrthoDB" id="5118911at2"/>
<evidence type="ECO:0000313" key="3">
    <source>
        <dbReference type="Proteomes" id="UP000297866"/>
    </source>
</evidence>
<reference evidence="2 3" key="1">
    <citation type="submission" date="2019-03" db="EMBL/GenBank/DDBJ databases">
        <title>Genomics of glacier-inhabiting Cryobacterium strains.</title>
        <authorList>
            <person name="Liu Q."/>
            <person name="Xin Y.-H."/>
        </authorList>
    </citation>
    <scope>NUCLEOTIDE SEQUENCE [LARGE SCALE GENOMIC DNA]</scope>
    <source>
        <strain evidence="2 3">Sr47</strain>
    </source>
</reference>
<dbReference type="AlphaFoldDB" id="A0A4R8UEC1"/>
<evidence type="ECO:0000256" key="1">
    <source>
        <dbReference type="SAM" id="MobiDB-lite"/>
    </source>
</evidence>
<comment type="caution">
    <text evidence="2">The sequence shown here is derived from an EMBL/GenBank/DDBJ whole genome shotgun (WGS) entry which is preliminary data.</text>
</comment>
<name>A0A4R8UEC1_9MICO</name>
<feature type="region of interest" description="Disordered" evidence="1">
    <location>
        <begin position="1"/>
        <end position="28"/>
    </location>
</feature>
<sequence>MSRFDARPDREELSEALNGTAKQGGDRLPMVGSSLFEAYEALDWIESHLTDWTRGPFRFNRKNKEPDNGGAAHILSAEESSAPEPQDSRAHSEDARTSEPSDE</sequence>
<feature type="region of interest" description="Disordered" evidence="1">
    <location>
        <begin position="57"/>
        <end position="103"/>
    </location>
</feature>
<accession>A0A4R8UEC1</accession>
<feature type="compositionally biased region" description="Basic and acidic residues" evidence="1">
    <location>
        <begin position="86"/>
        <end position="103"/>
    </location>
</feature>
<proteinExistence type="predicted"/>
<evidence type="ECO:0000313" key="2">
    <source>
        <dbReference type="EMBL" id="TFB50252.1"/>
    </source>
</evidence>
<dbReference type="EMBL" id="SOEZ01000051">
    <property type="protein sequence ID" value="TFB50252.1"/>
    <property type="molecule type" value="Genomic_DNA"/>
</dbReference>
<protein>
    <submittedName>
        <fullName evidence="2">Uncharacterized protein</fullName>
    </submittedName>
</protein>
<dbReference type="RefSeq" id="WP_134490688.1">
    <property type="nucleotide sequence ID" value="NZ_SOEZ01000051.1"/>
</dbReference>
<keyword evidence="3" id="KW-1185">Reference proteome</keyword>
<dbReference type="Proteomes" id="UP000297866">
    <property type="component" value="Unassembled WGS sequence"/>
</dbReference>
<feature type="compositionally biased region" description="Basic and acidic residues" evidence="1">
    <location>
        <begin position="1"/>
        <end position="13"/>
    </location>
</feature>